<organism evidence="8 9">
    <name type="scientific">Ethanoligenens harbinense (strain DSM 18485 / JCM 12961 / CGMCC 1.5033 / YUAN-3)</name>
    <dbReference type="NCBI Taxonomy" id="663278"/>
    <lineage>
        <taxon>Bacteria</taxon>
        <taxon>Bacillati</taxon>
        <taxon>Bacillota</taxon>
        <taxon>Clostridia</taxon>
        <taxon>Eubacteriales</taxon>
        <taxon>Oscillospiraceae</taxon>
        <taxon>Ethanoligenens</taxon>
    </lineage>
</organism>
<reference evidence="8 9" key="1">
    <citation type="submission" date="2010-12" db="EMBL/GenBank/DDBJ databases">
        <title>Complete sequence of Ethanoligenens harbinense YUAN-3.</title>
        <authorList>
            <person name="Lucas S."/>
            <person name="Copeland A."/>
            <person name="Lapidus A."/>
            <person name="Cheng J.-F."/>
            <person name="Bruce D."/>
            <person name="Goodwin L."/>
            <person name="Pitluck S."/>
            <person name="Chertkov O."/>
            <person name="Misra M."/>
            <person name="Detter J.C."/>
            <person name="Han C."/>
            <person name="Tapia R."/>
            <person name="Land M."/>
            <person name="Hauser L."/>
            <person name="Jeffries C."/>
            <person name="Kyrpides N."/>
            <person name="Ivanova N."/>
            <person name="Mikhailova N."/>
            <person name="Wang A."/>
            <person name="Mouttaki H."/>
            <person name="He Z."/>
            <person name="Zhou J."/>
            <person name="Hemme C.L."/>
            <person name="Woyke T."/>
        </authorList>
    </citation>
    <scope>NUCLEOTIDE SEQUENCE [LARGE SCALE GENOMIC DNA]</scope>
    <source>
        <strain evidence="9">DSM 18485 / JCM 12961 / CGMCC 1.5033 / YUAN-3</strain>
    </source>
</reference>
<keyword evidence="5" id="KW-1133">Transmembrane helix</keyword>
<dbReference type="HOGENOM" id="CLU_077149_0_1_9"/>
<dbReference type="eggNOG" id="COG2323">
    <property type="taxonomic scope" value="Bacteria"/>
</dbReference>
<dbReference type="RefSeq" id="WP_013486515.1">
    <property type="nucleotide sequence ID" value="NC_014828.1"/>
</dbReference>
<comment type="subcellular location">
    <subcellularLocation>
        <location evidence="1">Cell membrane</location>
        <topology evidence="1">Multi-pass membrane protein</topology>
    </subcellularLocation>
</comment>
<evidence type="ECO:0000256" key="1">
    <source>
        <dbReference type="ARBA" id="ARBA00004651"/>
    </source>
</evidence>
<keyword evidence="4" id="KW-0812">Transmembrane</keyword>
<protein>
    <recommendedName>
        <fullName evidence="7">YetF C-terminal domain-containing protein</fullName>
    </recommendedName>
</protein>
<evidence type="ECO:0000313" key="9">
    <source>
        <dbReference type="Proteomes" id="UP000001551"/>
    </source>
</evidence>
<dbReference type="PANTHER" id="PTHR34582">
    <property type="entry name" value="UPF0702 TRANSMEMBRANE PROTEIN YCAP"/>
    <property type="match status" value="1"/>
</dbReference>
<dbReference type="InterPro" id="IPR007353">
    <property type="entry name" value="DUF421"/>
</dbReference>
<sequence length="234" mass="25029">MGIAFIRTLILYAVVIAAVRVMGKRQIGELQPSELVVAILISDLASVPMQQTGTPLTSGIVPILTLISCEVALSGLTLLSSRLRRVVTGRPSILIQNGQINQSEMRRLRFTVDDLMEELRLCGYMNVTDVAVAVLETNGKLSVFPSCAKAPVTAEMLHVQCPPDGGLPTTLICDGKLFPESLRAAGKNRDWLEAILSTQGVTVEGVFLMTVDNLDKTIIIKKDGGALSSARAAG</sequence>
<dbReference type="EMBL" id="CP002400">
    <property type="protein sequence ID" value="ADU28172.1"/>
    <property type="molecule type" value="Genomic_DNA"/>
</dbReference>
<evidence type="ECO:0000313" key="8">
    <source>
        <dbReference type="EMBL" id="ADU28172.1"/>
    </source>
</evidence>
<evidence type="ECO:0000256" key="2">
    <source>
        <dbReference type="ARBA" id="ARBA00006448"/>
    </source>
</evidence>
<evidence type="ECO:0000256" key="4">
    <source>
        <dbReference type="ARBA" id="ARBA00022692"/>
    </source>
</evidence>
<name>E6U7P9_ETHHY</name>
<proteinExistence type="inferred from homology"/>
<dbReference type="PANTHER" id="PTHR34582:SF6">
    <property type="entry name" value="UPF0702 TRANSMEMBRANE PROTEIN YCAP"/>
    <property type="match status" value="1"/>
</dbReference>
<keyword evidence="9" id="KW-1185">Reference proteome</keyword>
<keyword evidence="3" id="KW-1003">Cell membrane</keyword>
<dbReference type="AlphaFoldDB" id="E6U7P9"/>
<evidence type="ECO:0000256" key="3">
    <source>
        <dbReference type="ARBA" id="ARBA00022475"/>
    </source>
</evidence>
<dbReference type="KEGG" id="eha:Ethha_2679"/>
<dbReference type="Pfam" id="PF04239">
    <property type="entry name" value="DUF421"/>
    <property type="match status" value="1"/>
</dbReference>
<gene>
    <name evidence="8" type="ordered locus">Ethha_2679</name>
</gene>
<dbReference type="GO" id="GO:0005886">
    <property type="term" value="C:plasma membrane"/>
    <property type="evidence" value="ECO:0007669"/>
    <property type="project" value="UniProtKB-SubCell"/>
</dbReference>
<feature type="domain" description="YetF C-terminal" evidence="7">
    <location>
        <begin position="80"/>
        <end position="211"/>
    </location>
</feature>
<dbReference type="InterPro" id="IPR023090">
    <property type="entry name" value="UPF0702_alpha/beta_dom_sf"/>
</dbReference>
<dbReference type="STRING" id="663278.Ethha_2679"/>
<evidence type="ECO:0000256" key="6">
    <source>
        <dbReference type="ARBA" id="ARBA00023136"/>
    </source>
</evidence>
<dbReference type="Gene3D" id="3.30.240.20">
    <property type="entry name" value="bsu07140 like domains"/>
    <property type="match status" value="2"/>
</dbReference>
<accession>E6U7P9</accession>
<evidence type="ECO:0000256" key="5">
    <source>
        <dbReference type="ARBA" id="ARBA00022989"/>
    </source>
</evidence>
<evidence type="ECO:0000259" key="7">
    <source>
        <dbReference type="Pfam" id="PF04239"/>
    </source>
</evidence>
<dbReference type="Proteomes" id="UP000001551">
    <property type="component" value="Chromosome"/>
</dbReference>
<comment type="similarity">
    <text evidence="2">Belongs to the UPF0702 family.</text>
</comment>
<keyword evidence="6" id="KW-0472">Membrane</keyword>